<protein>
    <recommendedName>
        <fullName evidence="4">Holin</fullName>
    </recommendedName>
</protein>
<organism evidence="2 3">
    <name type="scientific">Pukyongiella litopenaei</name>
    <dbReference type="NCBI Taxonomy" id="2605946"/>
    <lineage>
        <taxon>Bacteria</taxon>
        <taxon>Pseudomonadati</taxon>
        <taxon>Pseudomonadota</taxon>
        <taxon>Alphaproteobacteria</taxon>
        <taxon>Rhodobacterales</taxon>
        <taxon>Paracoccaceae</taxon>
        <taxon>Pukyongiella</taxon>
    </lineage>
</organism>
<reference evidence="3" key="1">
    <citation type="submission" date="2018-03" db="EMBL/GenBank/DDBJ databases">
        <title>Genomic analysis of the strain SH-1 isolated from shrimp intestine.</title>
        <authorList>
            <person name="Kim Y.-S."/>
            <person name="Kim S.-E."/>
            <person name="Kim K.-H."/>
        </authorList>
    </citation>
    <scope>NUCLEOTIDE SEQUENCE [LARGE SCALE GENOMIC DNA]</scope>
    <source>
        <strain evidence="3">SH-1</strain>
    </source>
</reference>
<evidence type="ECO:0000313" key="3">
    <source>
        <dbReference type="Proteomes" id="UP000237655"/>
    </source>
</evidence>
<dbReference type="EMBL" id="CP027665">
    <property type="protein sequence ID" value="AVO37380.1"/>
    <property type="molecule type" value="Genomic_DNA"/>
</dbReference>
<sequence length="74" mass="8152">MSKVWWKSKTLWFNIVSAALAVLNELAPVLEHLAHGGYDEQTVASVRAIIALALIIGNSVLRLLTTESVTLRNH</sequence>
<evidence type="ECO:0000313" key="2">
    <source>
        <dbReference type="EMBL" id="AVO37380.1"/>
    </source>
</evidence>
<name>A0A2S0MNC7_9RHOB</name>
<feature type="transmembrane region" description="Helical" evidence="1">
    <location>
        <begin position="12"/>
        <end position="30"/>
    </location>
</feature>
<dbReference type="RefSeq" id="WP_106471691.1">
    <property type="nucleotide sequence ID" value="NZ_CP027665.1"/>
</dbReference>
<proteinExistence type="predicted"/>
<keyword evidence="1" id="KW-0812">Transmembrane</keyword>
<keyword evidence="3" id="KW-1185">Reference proteome</keyword>
<dbReference type="AlphaFoldDB" id="A0A2S0MNC7"/>
<gene>
    <name evidence="2" type="ORF">C6Y53_06430</name>
</gene>
<keyword evidence="1" id="KW-0472">Membrane</keyword>
<evidence type="ECO:0000256" key="1">
    <source>
        <dbReference type="SAM" id="Phobius"/>
    </source>
</evidence>
<dbReference type="KEGG" id="thas:C6Y53_06430"/>
<evidence type="ECO:0008006" key="4">
    <source>
        <dbReference type="Google" id="ProtNLM"/>
    </source>
</evidence>
<feature type="transmembrane region" description="Helical" evidence="1">
    <location>
        <begin position="42"/>
        <end position="64"/>
    </location>
</feature>
<keyword evidence="1" id="KW-1133">Transmembrane helix</keyword>
<dbReference type="Proteomes" id="UP000237655">
    <property type="component" value="Chromosome"/>
</dbReference>
<accession>A0A2S0MNC7</accession>